<gene>
    <name evidence="2" type="ORF">P4G45_03250</name>
    <name evidence="3" type="ORF">P8936_03215</name>
</gene>
<accession>A0AAU7D9W7</accession>
<feature type="transmembrane region" description="Helical" evidence="1">
    <location>
        <begin position="101"/>
        <end position="118"/>
    </location>
</feature>
<dbReference type="InterPro" id="IPR046737">
    <property type="entry name" value="DUF6629"/>
</dbReference>
<dbReference type="RefSeq" id="WP_348268249.1">
    <property type="nucleotide sequence ID" value="NZ_CP121194.1"/>
</dbReference>
<dbReference type="EMBL" id="CP121194">
    <property type="protein sequence ID" value="XBH10758.1"/>
    <property type="molecule type" value="Genomic_DNA"/>
</dbReference>
<feature type="transmembrane region" description="Helical" evidence="1">
    <location>
        <begin position="138"/>
        <end position="158"/>
    </location>
</feature>
<keyword evidence="1" id="KW-1133">Transmembrane helix</keyword>
<accession>A0AAU7D0J6</accession>
<evidence type="ECO:0000313" key="3">
    <source>
        <dbReference type="EMBL" id="XBH14186.1"/>
    </source>
</evidence>
<sequence>MCFSATANFAGSAVLGTIGVATIAEVKHRRAFMFAAMPLLFAIHQFIEGFVWLGLDGILPAYVAHDAGAAFVLYAQGLLPFLLPLSVYLIEPTKRKQQRMLWFVLLGGGLMLYLLWGLTAYPLEVSAHGHSIVYFNRATTTTTVAVLYVIATCGALLLSGFRYLIALGIANIIGLVVVMSVMRYAFTSIWCAYAAVISVLIYFHFRRRHYMAPVIYPSAT</sequence>
<name>A0AAU7D9W7_9BACT</name>
<organism evidence="3">
    <name type="scientific">Edaphobacter paludis</name>
    <dbReference type="NCBI Taxonomy" id="3035702"/>
    <lineage>
        <taxon>Bacteria</taxon>
        <taxon>Pseudomonadati</taxon>
        <taxon>Acidobacteriota</taxon>
        <taxon>Terriglobia</taxon>
        <taxon>Terriglobales</taxon>
        <taxon>Acidobacteriaceae</taxon>
        <taxon>Edaphobacter</taxon>
    </lineage>
</organism>
<feature type="transmembrane region" description="Helical" evidence="1">
    <location>
        <begin position="67"/>
        <end position="89"/>
    </location>
</feature>
<feature type="transmembrane region" description="Helical" evidence="1">
    <location>
        <begin position="163"/>
        <end position="181"/>
    </location>
</feature>
<reference evidence="3" key="1">
    <citation type="submission" date="2023-03" db="EMBL/GenBank/DDBJ databases">
        <title>Edaphobacter sp.</title>
        <authorList>
            <person name="Huber K.J."/>
            <person name="Papendorf J."/>
            <person name="Pilke C."/>
            <person name="Bunk B."/>
            <person name="Sproeer C."/>
            <person name="Pester M."/>
        </authorList>
    </citation>
    <scope>NUCLEOTIDE SEQUENCE</scope>
    <source>
        <strain evidence="2">DSM 109919</strain>
        <strain evidence="3">DSM 109920</strain>
    </source>
</reference>
<proteinExistence type="predicted"/>
<dbReference type="EMBL" id="CP121195">
    <property type="protein sequence ID" value="XBH14186.1"/>
    <property type="molecule type" value="Genomic_DNA"/>
</dbReference>
<feature type="transmembrane region" description="Helical" evidence="1">
    <location>
        <begin position="31"/>
        <end position="55"/>
    </location>
</feature>
<feature type="transmembrane region" description="Helical" evidence="1">
    <location>
        <begin position="187"/>
        <end position="205"/>
    </location>
</feature>
<dbReference type="AlphaFoldDB" id="A0AAU7D9W7"/>
<evidence type="ECO:0000256" key="1">
    <source>
        <dbReference type="SAM" id="Phobius"/>
    </source>
</evidence>
<feature type="transmembrane region" description="Helical" evidence="1">
    <location>
        <begin position="6"/>
        <end position="24"/>
    </location>
</feature>
<evidence type="ECO:0000313" key="2">
    <source>
        <dbReference type="EMBL" id="XBH10758.1"/>
    </source>
</evidence>
<keyword evidence="1" id="KW-0472">Membrane</keyword>
<dbReference type="KEGG" id="epl:P4G45_03250"/>
<dbReference type="Pfam" id="PF20334">
    <property type="entry name" value="DUF6629"/>
    <property type="match status" value="1"/>
</dbReference>
<protein>
    <submittedName>
        <fullName evidence="3">Uncharacterized protein</fullName>
    </submittedName>
</protein>
<keyword evidence="1" id="KW-0812">Transmembrane</keyword>